<dbReference type="PATRIC" id="fig|1280952.3.peg.3075"/>
<dbReference type="eggNOG" id="ENOG5032I1K">
    <property type="taxonomic scope" value="Bacteria"/>
</dbReference>
<dbReference type="STRING" id="1280952.HJA_15364"/>
<gene>
    <name evidence="1" type="ORF">HJA_15364</name>
</gene>
<evidence type="ECO:0000313" key="2">
    <source>
        <dbReference type="Proteomes" id="UP000024816"/>
    </source>
</evidence>
<protein>
    <submittedName>
        <fullName evidence="1">Uncharacterized protein</fullName>
    </submittedName>
</protein>
<dbReference type="AlphaFoldDB" id="A0A059F7M2"/>
<name>A0A059F7M2_9PROT</name>
<keyword evidence="2" id="KW-1185">Reference proteome</keyword>
<proteinExistence type="predicted"/>
<comment type="caution">
    <text evidence="1">The sequence shown here is derived from an EMBL/GenBank/DDBJ whole genome shotgun (WGS) entry which is preliminary data.</text>
</comment>
<sequence>MGQGGVMLFLLNEQIVDVAIPEIHLSKRWKVLGCGDPASMRAREALEFVARVVSAHVREGVAMEVNLVEDLAALIIAKTGANAALFPVTDKRVGEARLTILPETILSSLRERHVHEGQAPDLEQIWPKAA</sequence>
<accession>A0A059F7M2</accession>
<organism evidence="1 2">
    <name type="scientific">Hyphomonas jannaschiana VP2</name>
    <dbReference type="NCBI Taxonomy" id="1280952"/>
    <lineage>
        <taxon>Bacteria</taxon>
        <taxon>Pseudomonadati</taxon>
        <taxon>Pseudomonadota</taxon>
        <taxon>Alphaproteobacteria</taxon>
        <taxon>Hyphomonadales</taxon>
        <taxon>Hyphomonadaceae</taxon>
        <taxon>Hyphomonas</taxon>
    </lineage>
</organism>
<evidence type="ECO:0000313" key="1">
    <source>
        <dbReference type="EMBL" id="KCZ86543.1"/>
    </source>
</evidence>
<dbReference type="EMBL" id="ARYJ01000013">
    <property type="protein sequence ID" value="KCZ86543.1"/>
    <property type="molecule type" value="Genomic_DNA"/>
</dbReference>
<dbReference type="Proteomes" id="UP000024816">
    <property type="component" value="Unassembled WGS sequence"/>
</dbReference>
<reference evidence="1 2" key="1">
    <citation type="journal article" date="2014" name="Antonie Van Leeuwenhoek">
        <title>Hyphomonas beringensis sp. nov. and Hyphomonas chukchiensis sp. nov., isolated from surface seawater of the Bering Sea and Chukchi Sea.</title>
        <authorList>
            <person name="Li C."/>
            <person name="Lai Q."/>
            <person name="Li G."/>
            <person name="Dong C."/>
            <person name="Wang J."/>
            <person name="Liao Y."/>
            <person name="Shao Z."/>
        </authorList>
    </citation>
    <scope>NUCLEOTIDE SEQUENCE [LARGE SCALE GENOMIC DNA]</scope>
    <source>
        <strain evidence="1 2">VP2</strain>
    </source>
</reference>